<sequence>MAAPCVKAGLYIHTRNRLVLHKLEQVWLRRNFAASSTLSQHATASKPGSVEEIVIPKKKTWDKVAILKSLASTVSRDRTASDYMFQDDPYLTPKTTTEFRMYSLALESGRSAAKYVISSYPRFFQKDFAEPHIPCLMPETVEPQIEEVSEAALVERIRLRKVGVAVDLYDQLLQAGSAVSTGVTNDLLDLRGIWMRLRREKSVPLGRGARRRARTRRAECGGTTTTQRGIFRLMEERNERAYCALIRGMVKYGAHRKAFDTYTDMLNSRLTADVHTFNALIAAAPTVREYYSERWDLITEMLSSMEKQRVKPNLLTFNAVLKSLRRCGTLGRTQALQTLAEMKALSIEPSLATYFHLLGIFYKAGPSARSATKIIQEVIDEVSGKSFTVRDPDDVQFFIGAMKICLDLKDMELAYRLHRVLGEGHNWRLLGERYQQSMYYGRFFNLICMMENVDVVLKWYRDLIPSHFYPTSHGLRDLLQALDTDNRLDLLPQIWRDIKQLYHANKPELVEEVLALMSRDQHSAELQDSFADCALDVKKVFDQGDGGRTALQWTSSALSHTTTILLQAHRTREAWAMLQLFQRNNRVPAEALLEEFVSCARGSSEPQLAVELVQLANCFSLPATAQLAKRVEQEFQLNPEQKKTLSELEKHGDSRDSGSDSDSSGSDSDSSGSESDRGKE</sequence>
<dbReference type="PROSITE" id="PS51375">
    <property type="entry name" value="PPR"/>
    <property type="match status" value="1"/>
</dbReference>
<keyword evidence="15" id="KW-1185">Reference proteome</keyword>
<reference evidence="14" key="1">
    <citation type="journal article" date="2023" name="Science">
        <title>Genome structures resolve the early diversification of teleost fishes.</title>
        <authorList>
            <person name="Parey E."/>
            <person name="Louis A."/>
            <person name="Montfort J."/>
            <person name="Bouchez O."/>
            <person name="Roques C."/>
            <person name="Iampietro C."/>
            <person name="Lluch J."/>
            <person name="Castinel A."/>
            <person name="Donnadieu C."/>
            <person name="Desvignes T."/>
            <person name="Floi Bucao C."/>
            <person name="Jouanno E."/>
            <person name="Wen M."/>
            <person name="Mejri S."/>
            <person name="Dirks R."/>
            <person name="Jansen H."/>
            <person name="Henkel C."/>
            <person name="Chen W.J."/>
            <person name="Zahm M."/>
            <person name="Cabau C."/>
            <person name="Klopp C."/>
            <person name="Thompson A.W."/>
            <person name="Robinson-Rechavi M."/>
            <person name="Braasch I."/>
            <person name="Lecointre G."/>
            <person name="Bobe J."/>
            <person name="Postlethwait J.H."/>
            <person name="Berthelot C."/>
            <person name="Roest Crollius H."/>
            <person name="Guiguen Y."/>
        </authorList>
    </citation>
    <scope>NUCLEOTIDE SEQUENCE</scope>
    <source>
        <strain evidence="14">NC1722</strain>
    </source>
</reference>
<comment type="caution">
    <text evidence="14">The sequence shown here is derived from an EMBL/GenBank/DDBJ whole genome shotgun (WGS) entry which is preliminary data.</text>
</comment>
<evidence type="ECO:0000256" key="9">
    <source>
        <dbReference type="ARBA" id="ARBA00023128"/>
    </source>
</evidence>
<keyword evidence="6" id="KW-0694">RNA-binding</keyword>
<evidence type="ECO:0000256" key="7">
    <source>
        <dbReference type="ARBA" id="ARBA00022946"/>
    </source>
</evidence>
<evidence type="ECO:0000256" key="13">
    <source>
        <dbReference type="SAM" id="MobiDB-lite"/>
    </source>
</evidence>
<evidence type="ECO:0000256" key="4">
    <source>
        <dbReference type="ARBA" id="ARBA00022737"/>
    </source>
</evidence>
<dbReference type="GO" id="GO:0006417">
    <property type="term" value="P:regulation of translation"/>
    <property type="evidence" value="ECO:0007669"/>
    <property type="project" value="UniProtKB-KW"/>
</dbReference>
<evidence type="ECO:0000256" key="8">
    <source>
        <dbReference type="ARBA" id="ARBA00022980"/>
    </source>
</evidence>
<dbReference type="EMBL" id="JAINUG010000404">
    <property type="protein sequence ID" value="KAJ8372368.1"/>
    <property type="molecule type" value="Genomic_DNA"/>
</dbReference>
<name>A0AAD7R9K6_9TELE</name>
<keyword evidence="10" id="KW-0687">Ribonucleoprotein</keyword>
<evidence type="ECO:0000313" key="15">
    <source>
        <dbReference type="Proteomes" id="UP001221898"/>
    </source>
</evidence>
<dbReference type="Pfam" id="PF22330">
    <property type="entry name" value="Rib_mS39_PPR"/>
    <property type="match status" value="1"/>
</dbReference>
<keyword evidence="4" id="KW-0677">Repeat</keyword>
<gene>
    <name evidence="14" type="ORF">AAFF_G00290010</name>
</gene>
<feature type="compositionally biased region" description="Low complexity" evidence="13">
    <location>
        <begin position="660"/>
        <end position="673"/>
    </location>
</feature>
<dbReference type="GO" id="GO:0032543">
    <property type="term" value="P:mitochondrial translation"/>
    <property type="evidence" value="ECO:0007669"/>
    <property type="project" value="InterPro"/>
</dbReference>
<dbReference type="AlphaFoldDB" id="A0AAD7R9K6"/>
<evidence type="ECO:0000256" key="11">
    <source>
        <dbReference type="ARBA" id="ARBA00035134"/>
    </source>
</evidence>
<dbReference type="InterPro" id="IPR011990">
    <property type="entry name" value="TPR-like_helical_dom_sf"/>
</dbReference>
<proteinExistence type="inferred from homology"/>
<dbReference type="GO" id="GO:0005739">
    <property type="term" value="C:mitochondrion"/>
    <property type="evidence" value="ECO:0007669"/>
    <property type="project" value="UniProtKB-SubCell"/>
</dbReference>
<comment type="similarity">
    <text evidence="2">Belongs to the mitochondrion-specific ribosomal protein mS39 family.</text>
</comment>
<feature type="compositionally biased region" description="Basic and acidic residues" evidence="13">
    <location>
        <begin position="640"/>
        <end position="658"/>
    </location>
</feature>
<dbReference type="GO" id="GO:1990904">
    <property type="term" value="C:ribonucleoprotein complex"/>
    <property type="evidence" value="ECO:0007669"/>
    <property type="project" value="UniProtKB-KW"/>
</dbReference>
<evidence type="ECO:0000313" key="14">
    <source>
        <dbReference type="EMBL" id="KAJ8372368.1"/>
    </source>
</evidence>
<keyword evidence="3" id="KW-0699">rRNA-binding</keyword>
<dbReference type="InterPro" id="IPR037387">
    <property type="entry name" value="PTCD3"/>
</dbReference>
<evidence type="ECO:0000256" key="5">
    <source>
        <dbReference type="ARBA" id="ARBA00022845"/>
    </source>
</evidence>
<accession>A0AAD7R9K6</accession>
<dbReference type="GO" id="GO:0043024">
    <property type="term" value="F:ribosomal small subunit binding"/>
    <property type="evidence" value="ECO:0007669"/>
    <property type="project" value="InterPro"/>
</dbReference>
<feature type="repeat" description="PPR" evidence="12">
    <location>
        <begin position="313"/>
        <end position="349"/>
    </location>
</feature>
<evidence type="ECO:0000256" key="6">
    <source>
        <dbReference type="ARBA" id="ARBA00022884"/>
    </source>
</evidence>
<keyword evidence="9" id="KW-0496">Mitochondrion</keyword>
<dbReference type="Gene3D" id="1.25.40.10">
    <property type="entry name" value="Tetratricopeptide repeat domain"/>
    <property type="match status" value="2"/>
</dbReference>
<comment type="subcellular location">
    <subcellularLocation>
        <location evidence="1">Mitochondrion</location>
    </subcellularLocation>
</comment>
<keyword evidence="5" id="KW-0810">Translation regulation</keyword>
<evidence type="ECO:0000256" key="2">
    <source>
        <dbReference type="ARBA" id="ARBA00008551"/>
    </source>
</evidence>
<dbReference type="Proteomes" id="UP001221898">
    <property type="component" value="Unassembled WGS sequence"/>
</dbReference>
<keyword evidence="8" id="KW-0689">Ribosomal protein</keyword>
<evidence type="ECO:0000256" key="12">
    <source>
        <dbReference type="PROSITE-ProRule" id="PRU00708"/>
    </source>
</evidence>
<feature type="region of interest" description="Disordered" evidence="13">
    <location>
        <begin position="638"/>
        <end position="680"/>
    </location>
</feature>
<dbReference type="InterPro" id="IPR002885">
    <property type="entry name" value="PPR_rpt"/>
</dbReference>
<dbReference type="Pfam" id="PF13812">
    <property type="entry name" value="PPR_3"/>
    <property type="match status" value="1"/>
</dbReference>
<organism evidence="14 15">
    <name type="scientific">Aldrovandia affinis</name>
    <dbReference type="NCBI Taxonomy" id="143900"/>
    <lineage>
        <taxon>Eukaryota</taxon>
        <taxon>Metazoa</taxon>
        <taxon>Chordata</taxon>
        <taxon>Craniata</taxon>
        <taxon>Vertebrata</taxon>
        <taxon>Euteleostomi</taxon>
        <taxon>Actinopterygii</taxon>
        <taxon>Neopterygii</taxon>
        <taxon>Teleostei</taxon>
        <taxon>Notacanthiformes</taxon>
        <taxon>Halosauridae</taxon>
        <taxon>Aldrovandia</taxon>
    </lineage>
</organism>
<evidence type="ECO:0000256" key="3">
    <source>
        <dbReference type="ARBA" id="ARBA00022730"/>
    </source>
</evidence>
<dbReference type="GO" id="GO:0005840">
    <property type="term" value="C:ribosome"/>
    <property type="evidence" value="ECO:0007669"/>
    <property type="project" value="UniProtKB-KW"/>
</dbReference>
<dbReference type="PANTHER" id="PTHR16276:SF1">
    <property type="entry name" value="SMALL RIBOSOMAL SUBUNIT PROTEIN MS39"/>
    <property type="match status" value="1"/>
</dbReference>
<dbReference type="GO" id="GO:0019843">
    <property type="term" value="F:rRNA binding"/>
    <property type="evidence" value="ECO:0007669"/>
    <property type="project" value="UniProtKB-KW"/>
</dbReference>
<dbReference type="InterPro" id="IPR055063">
    <property type="entry name" value="Rib_mS39_PPR"/>
</dbReference>
<evidence type="ECO:0000256" key="1">
    <source>
        <dbReference type="ARBA" id="ARBA00004173"/>
    </source>
</evidence>
<keyword evidence="7" id="KW-0809">Transit peptide</keyword>
<protein>
    <recommendedName>
        <fullName evidence="11">Small ribosomal subunit protein mS39</fullName>
    </recommendedName>
</protein>
<dbReference type="PANTHER" id="PTHR16276">
    <property type="entry name" value="PENTATRICOPEPTIDE REPEAT DOMAIN-CONTAINING PROTEIN 3"/>
    <property type="match status" value="1"/>
</dbReference>
<evidence type="ECO:0000256" key="10">
    <source>
        <dbReference type="ARBA" id="ARBA00023274"/>
    </source>
</evidence>